<dbReference type="AlphaFoldDB" id="A0A9X5E8K8"/>
<evidence type="ECO:0000256" key="1">
    <source>
        <dbReference type="ARBA" id="ARBA00001966"/>
    </source>
</evidence>
<gene>
    <name evidence="11" type="ORF">QH73_0020175</name>
</gene>
<comment type="similarity">
    <text evidence="2">Belongs to the Nth/MutY family.</text>
</comment>
<keyword evidence="12" id="KW-1185">Reference proteome</keyword>
<feature type="domain" description="HhH-GPD" evidence="10">
    <location>
        <begin position="41"/>
        <end position="191"/>
    </location>
</feature>
<comment type="cofactor">
    <cofactor evidence="1">
        <name>[4Fe-4S] cluster</name>
        <dbReference type="ChEBI" id="CHEBI:49883"/>
    </cofactor>
</comment>
<keyword evidence="7" id="KW-0411">Iron-sulfur</keyword>
<dbReference type="InterPro" id="IPR003651">
    <property type="entry name" value="Endonuclease3_FeS-loop_motif"/>
</dbReference>
<evidence type="ECO:0000256" key="2">
    <source>
        <dbReference type="ARBA" id="ARBA00008343"/>
    </source>
</evidence>
<dbReference type="GO" id="GO:0032357">
    <property type="term" value="F:oxidized purine DNA binding"/>
    <property type="evidence" value="ECO:0007669"/>
    <property type="project" value="TreeGrafter"/>
</dbReference>
<dbReference type="RefSeq" id="WP_039714053.1">
    <property type="nucleotide sequence ID" value="NZ_JTJC03000006.1"/>
</dbReference>
<evidence type="ECO:0000256" key="9">
    <source>
        <dbReference type="ARBA" id="ARBA00023295"/>
    </source>
</evidence>
<evidence type="ECO:0000256" key="6">
    <source>
        <dbReference type="ARBA" id="ARBA00023004"/>
    </source>
</evidence>
<dbReference type="Pfam" id="PF00730">
    <property type="entry name" value="HhH-GPD"/>
    <property type="match status" value="1"/>
</dbReference>
<keyword evidence="5" id="KW-0378">Hydrolase</keyword>
<dbReference type="InterPro" id="IPR003265">
    <property type="entry name" value="HhH-GPD_domain"/>
</dbReference>
<evidence type="ECO:0000313" key="12">
    <source>
        <dbReference type="Proteomes" id="UP000031532"/>
    </source>
</evidence>
<organism evidence="11 12">
    <name type="scientific">Scytonema millei VB511283</name>
    <dbReference type="NCBI Taxonomy" id="1245923"/>
    <lineage>
        <taxon>Bacteria</taxon>
        <taxon>Bacillati</taxon>
        <taxon>Cyanobacteriota</taxon>
        <taxon>Cyanophyceae</taxon>
        <taxon>Nostocales</taxon>
        <taxon>Scytonemataceae</taxon>
        <taxon>Scytonema</taxon>
    </lineage>
</organism>
<protein>
    <submittedName>
        <fullName evidence="11">A/G-specific adenine glycosylase</fullName>
    </submittedName>
</protein>
<dbReference type="SMART" id="SM00525">
    <property type="entry name" value="FES"/>
    <property type="match status" value="1"/>
</dbReference>
<keyword evidence="8" id="KW-0234">DNA repair</keyword>
<keyword evidence="4" id="KW-0227">DNA damage</keyword>
<dbReference type="Gene3D" id="1.10.1670.10">
    <property type="entry name" value="Helix-hairpin-Helix base-excision DNA repair enzymes (C-terminal)"/>
    <property type="match status" value="1"/>
</dbReference>
<dbReference type="EMBL" id="JTJC03000006">
    <property type="protein sequence ID" value="NHC36923.1"/>
    <property type="molecule type" value="Genomic_DNA"/>
</dbReference>
<evidence type="ECO:0000256" key="7">
    <source>
        <dbReference type="ARBA" id="ARBA00023014"/>
    </source>
</evidence>
<evidence type="ECO:0000256" key="4">
    <source>
        <dbReference type="ARBA" id="ARBA00022763"/>
    </source>
</evidence>
<evidence type="ECO:0000256" key="3">
    <source>
        <dbReference type="ARBA" id="ARBA00022723"/>
    </source>
</evidence>
<dbReference type="GO" id="GO:0034039">
    <property type="term" value="F:8-oxo-7,8-dihydroguanine DNA N-glycosylase activity"/>
    <property type="evidence" value="ECO:0007669"/>
    <property type="project" value="TreeGrafter"/>
</dbReference>
<dbReference type="InterPro" id="IPR023170">
    <property type="entry name" value="HhH_base_excis_C"/>
</dbReference>
<evidence type="ECO:0000256" key="5">
    <source>
        <dbReference type="ARBA" id="ARBA00022801"/>
    </source>
</evidence>
<dbReference type="PANTHER" id="PTHR42944:SF1">
    <property type="entry name" value="ADENINE DNA GLYCOSYLASE"/>
    <property type="match status" value="1"/>
</dbReference>
<proteinExistence type="inferred from homology"/>
<reference evidence="11 12" key="1">
    <citation type="journal article" date="2015" name="Genome Announc.">
        <title>Draft Genome Sequence of the Terrestrial Cyanobacterium Scytonema millei VB511283, Isolated from Eastern India.</title>
        <authorList>
            <person name="Sen D."/>
            <person name="Chandrababunaidu M.M."/>
            <person name="Singh D."/>
            <person name="Sanghi N."/>
            <person name="Ghorai A."/>
            <person name="Mishra G.P."/>
            <person name="Madduluri M."/>
            <person name="Adhikary S.P."/>
            <person name="Tripathy S."/>
        </authorList>
    </citation>
    <scope>NUCLEOTIDE SEQUENCE [LARGE SCALE GENOMIC DNA]</scope>
    <source>
        <strain evidence="11 12">VB511283</strain>
    </source>
</reference>
<dbReference type="GO" id="GO:0006284">
    <property type="term" value="P:base-excision repair"/>
    <property type="evidence" value="ECO:0007669"/>
    <property type="project" value="InterPro"/>
</dbReference>
<name>A0A9X5E8K8_9CYAN</name>
<keyword evidence="9" id="KW-0326">Glycosidase</keyword>
<dbReference type="SUPFAM" id="SSF48150">
    <property type="entry name" value="DNA-glycosylase"/>
    <property type="match status" value="1"/>
</dbReference>
<dbReference type="InterPro" id="IPR011257">
    <property type="entry name" value="DNA_glycosylase"/>
</dbReference>
<dbReference type="GO" id="GO:0000701">
    <property type="term" value="F:purine-specific mismatch base pair DNA N-glycosylase activity"/>
    <property type="evidence" value="ECO:0007669"/>
    <property type="project" value="TreeGrafter"/>
</dbReference>
<accession>A0A9X5E8K8</accession>
<dbReference type="Gene3D" id="1.10.340.30">
    <property type="entry name" value="Hypothetical protein, domain 2"/>
    <property type="match status" value="1"/>
</dbReference>
<evidence type="ECO:0000313" key="11">
    <source>
        <dbReference type="EMBL" id="NHC36923.1"/>
    </source>
</evidence>
<evidence type="ECO:0000256" key="8">
    <source>
        <dbReference type="ARBA" id="ARBA00023204"/>
    </source>
</evidence>
<dbReference type="GO" id="GO:0006298">
    <property type="term" value="P:mismatch repair"/>
    <property type="evidence" value="ECO:0007669"/>
    <property type="project" value="TreeGrafter"/>
</dbReference>
<sequence length="364" mass="41939">MKKVLIDRGVRQLLAWYDRDRRPLPWRQQVNIYHTWICEVMSQQTTLAVVLPKFAQFIQQLPTVDDLANCDEEILHQLWAGLGYYARARNLKKGAEFIVNRLNGRFPQSYREWLQIPGCGDYTAAAIASICLNEKVPCIDGNVIRVVSRLLALQDVWSTAGRSRIQDYLTQVIPSDRPGDFNQAMMELGATICRKTKPRCDICPLQMQCLAYANNCIEICPPKKPRRVLVDTELFVLIFWHRETDTFAIVERTDGFLAKTRGFPLTIAHQLSKLDRWQPLQLPGKFTHAIAHHRITGRICVIQLNSNDIDISMRQHLALSKTLHWMNRLDLSAKLSTALDRKAFQLFQNYTYSDSICEQLALNL</sequence>
<dbReference type="PROSITE" id="PS00764">
    <property type="entry name" value="ENDONUCLEASE_III_1"/>
    <property type="match status" value="1"/>
</dbReference>
<comment type="caution">
    <text evidence="11">The sequence shown here is derived from an EMBL/GenBank/DDBJ whole genome shotgun (WGS) entry which is preliminary data.</text>
</comment>
<dbReference type="GO" id="GO:0046872">
    <property type="term" value="F:metal ion binding"/>
    <property type="evidence" value="ECO:0007669"/>
    <property type="project" value="UniProtKB-KW"/>
</dbReference>
<dbReference type="PANTHER" id="PTHR42944">
    <property type="entry name" value="ADENINE DNA GLYCOSYLASE"/>
    <property type="match status" value="1"/>
</dbReference>
<evidence type="ECO:0000259" key="10">
    <source>
        <dbReference type="SMART" id="SM00478"/>
    </source>
</evidence>
<dbReference type="GO" id="GO:0051539">
    <property type="term" value="F:4 iron, 4 sulfur cluster binding"/>
    <property type="evidence" value="ECO:0007669"/>
    <property type="project" value="InterPro"/>
</dbReference>
<keyword evidence="3" id="KW-0479">Metal-binding</keyword>
<dbReference type="InterPro" id="IPR004035">
    <property type="entry name" value="Endouclease-III_FeS-bd_BS"/>
</dbReference>
<dbReference type="InterPro" id="IPR044298">
    <property type="entry name" value="MIG/MutY"/>
</dbReference>
<dbReference type="SMART" id="SM00478">
    <property type="entry name" value="ENDO3c"/>
    <property type="match status" value="1"/>
</dbReference>
<dbReference type="OrthoDB" id="9802365at2"/>
<keyword evidence="6" id="KW-0408">Iron</keyword>
<dbReference type="CDD" id="cd00056">
    <property type="entry name" value="ENDO3c"/>
    <property type="match status" value="1"/>
</dbReference>
<dbReference type="GO" id="GO:0035485">
    <property type="term" value="F:adenine/guanine mispair binding"/>
    <property type="evidence" value="ECO:0007669"/>
    <property type="project" value="TreeGrafter"/>
</dbReference>
<dbReference type="Proteomes" id="UP000031532">
    <property type="component" value="Unassembled WGS sequence"/>
</dbReference>